<organism evidence="4">
    <name type="scientific">Blastobotrys adeninivorans</name>
    <name type="common">Yeast</name>
    <name type="synonym">Arxula adeninivorans</name>
    <dbReference type="NCBI Taxonomy" id="409370"/>
    <lineage>
        <taxon>Eukaryota</taxon>
        <taxon>Fungi</taxon>
        <taxon>Dikarya</taxon>
        <taxon>Ascomycota</taxon>
        <taxon>Saccharomycotina</taxon>
        <taxon>Dipodascomycetes</taxon>
        <taxon>Dipodascales</taxon>
        <taxon>Trichomonascaceae</taxon>
        <taxon>Blastobotrys</taxon>
    </lineage>
</organism>
<dbReference type="GO" id="GO:0033178">
    <property type="term" value="C:proton-transporting two-sector ATPase complex, catalytic domain"/>
    <property type="evidence" value="ECO:0007669"/>
    <property type="project" value="InterPro"/>
</dbReference>
<dbReference type="EMBL" id="HG937694">
    <property type="protein sequence ID" value="CDP38736.1"/>
    <property type="molecule type" value="Genomic_DNA"/>
</dbReference>
<reference evidence="4" key="2">
    <citation type="submission" date="2014-06" db="EMBL/GenBank/DDBJ databases">
        <title>The complete genome of Blastobotrys (Arxula) adeninivorans LS3 - a yeast of biotechnological interest.</title>
        <authorList>
            <person name="Kunze G."/>
            <person name="Gaillardin C."/>
            <person name="Czernicka M."/>
            <person name="Durrens P."/>
            <person name="Martin T."/>
            <person name="Boer E."/>
            <person name="Gabaldon T."/>
            <person name="Cruz J."/>
            <person name="Talla E."/>
            <person name="Marck C."/>
            <person name="Goffeau A."/>
            <person name="Barbe V."/>
            <person name="Baret P."/>
            <person name="Baronian K."/>
            <person name="Beier S."/>
            <person name="Bleykasten C."/>
            <person name="Bode R."/>
            <person name="Casaregola S."/>
            <person name="Despons L."/>
            <person name="Fairhead C."/>
            <person name="Giersberg M."/>
            <person name="Gierski P."/>
            <person name="Hahnel U."/>
            <person name="Hartmann A."/>
            <person name="Jankowska D."/>
            <person name="Jubin C."/>
            <person name="Jung P."/>
            <person name="Lafontaine I."/>
            <person name="Leh-Louis V."/>
            <person name="Lemaire M."/>
            <person name="Marcet-Houben M."/>
            <person name="Mascher M."/>
            <person name="Morel G."/>
            <person name="Richard G.-F."/>
            <person name="Riechen J."/>
            <person name="Sacerdot C."/>
            <person name="Sarkar A."/>
            <person name="Savel G."/>
            <person name="Schacherer J."/>
            <person name="Sherman D."/>
            <person name="Straub M.-L."/>
            <person name="Stein N."/>
            <person name="Thierry A."/>
            <person name="Trautwein-Schult A."/>
            <person name="Westhof E."/>
            <person name="Worch S."/>
            <person name="Dujon B."/>
            <person name="Souciet J.-L."/>
            <person name="Wincker P."/>
            <person name="Scholz U."/>
            <person name="Neuveglise N."/>
        </authorList>
    </citation>
    <scope>NUCLEOTIDE SEQUENCE</scope>
    <source>
        <strain evidence="4">LS3</strain>
    </source>
</reference>
<reference evidence="4" key="1">
    <citation type="submission" date="2014-02" db="EMBL/GenBank/DDBJ databases">
        <authorList>
            <person name="Genoscope - CEA"/>
        </authorList>
    </citation>
    <scope>NUCLEOTIDE SEQUENCE</scope>
    <source>
        <strain evidence="4">LS3</strain>
    </source>
</reference>
<dbReference type="AlphaFoldDB" id="A0A060THW6"/>
<dbReference type="InterPro" id="IPR038495">
    <property type="entry name" value="ATPase_E_C"/>
</dbReference>
<comment type="similarity">
    <text evidence="1">Belongs to the V-ATPase E subunit family.</text>
</comment>
<dbReference type="SUPFAM" id="SSF160527">
    <property type="entry name" value="V-type ATPase subunit E-like"/>
    <property type="match status" value="1"/>
</dbReference>
<sequence length="206" mass="23350">MDELVSVIIREAQEKAKELEIIADEEYHITKHGIVRQAQKEIDATYATKLHKSQMEHQTRMSRLRNRHRLMILSEKQSIYERTVAEAGKRLRSSINRKNNKYKRLLGQLILEAMLALLDDTVLVRVKKGDVQLIKKLIPDLESQYQSMSGRKVQIGIHDTSLPPTCSGGAIVTNGDGKIEIDNTLDARLQLAAEHAMPIIKSTLFG</sequence>
<dbReference type="PhylomeDB" id="A0A060THW6"/>
<dbReference type="Pfam" id="PF01991">
    <property type="entry name" value="vATP-synt_E"/>
    <property type="match status" value="1"/>
</dbReference>
<evidence type="ECO:0000313" key="4">
    <source>
        <dbReference type="EMBL" id="CDP38736.1"/>
    </source>
</evidence>
<name>A0A060THW6_BLAAD</name>
<evidence type="ECO:0000256" key="1">
    <source>
        <dbReference type="ARBA" id="ARBA00005901"/>
    </source>
</evidence>
<keyword evidence="3" id="KW-0406">Ion transport</keyword>
<evidence type="ECO:0000256" key="3">
    <source>
        <dbReference type="ARBA" id="ARBA00023065"/>
    </source>
</evidence>
<evidence type="ECO:0000256" key="2">
    <source>
        <dbReference type="ARBA" id="ARBA00022448"/>
    </source>
</evidence>
<dbReference type="GO" id="GO:0046961">
    <property type="term" value="F:proton-transporting ATPase activity, rotational mechanism"/>
    <property type="evidence" value="ECO:0007669"/>
    <property type="project" value="InterPro"/>
</dbReference>
<dbReference type="InterPro" id="IPR002842">
    <property type="entry name" value="ATPase_V1_Esu"/>
</dbReference>
<gene>
    <name evidence="4" type="ORF">GNLVRS02_ARAD1D41316g</name>
</gene>
<dbReference type="Gene3D" id="6.10.250.1620">
    <property type="match status" value="1"/>
</dbReference>
<dbReference type="PANTHER" id="PTHR45715">
    <property type="entry name" value="ATPASE H+-TRANSPORTING V1 SUBUNIT E1A-RELATED"/>
    <property type="match status" value="1"/>
</dbReference>
<dbReference type="Gene3D" id="3.30.2320.30">
    <property type="entry name" value="ATP synthase, E subunit, C-terminal"/>
    <property type="match status" value="1"/>
</dbReference>
<accession>A0A060THW6</accession>
<proteinExistence type="inferred from homology"/>
<keyword evidence="2" id="KW-0813">Transport</keyword>
<protein>
    <submittedName>
        <fullName evidence="4">ARAD1D41316p</fullName>
    </submittedName>
</protein>